<evidence type="ECO:0000313" key="2">
    <source>
        <dbReference type="Proteomes" id="UP000028091"/>
    </source>
</evidence>
<dbReference type="RefSeq" id="WP_034323398.1">
    <property type="nucleotide sequence ID" value="NZ_JOTP01000018.1"/>
</dbReference>
<dbReference type="AlphaFoldDB" id="A0A081L8X0"/>
<keyword evidence="2" id="KW-1185">Reference proteome</keyword>
<name>A0A081L8X0_9BACI</name>
<dbReference type="Proteomes" id="UP000028091">
    <property type="component" value="Unassembled WGS sequence"/>
</dbReference>
<evidence type="ECO:0008006" key="3">
    <source>
        <dbReference type="Google" id="ProtNLM"/>
    </source>
</evidence>
<accession>A0A081L8X0</accession>
<protein>
    <recommendedName>
        <fullName evidence="3">DNA alkylation repair protein</fullName>
    </recommendedName>
</protein>
<dbReference type="eggNOG" id="COG4335">
    <property type="taxonomic scope" value="Bacteria"/>
</dbReference>
<comment type="caution">
    <text evidence="1">The sequence shown here is derived from an EMBL/GenBank/DDBJ whole genome shotgun (WGS) entry which is preliminary data.</text>
</comment>
<dbReference type="SUPFAM" id="SSF48371">
    <property type="entry name" value="ARM repeat"/>
    <property type="match status" value="1"/>
</dbReference>
<gene>
    <name evidence="1" type="ORF">BA70_06335</name>
</gene>
<evidence type="ECO:0000313" key="1">
    <source>
        <dbReference type="EMBL" id="KEP25696.1"/>
    </source>
</evidence>
<sequence>MWEADTIEPLKHVYHELFIQELAEKLAQESTVFDAAEFQRLVLQEDWPQLELKGRMRRVTESMHACLPEDYVQAIEVLRQVAPHFSGLSALVFPDYVETYGLEHWDISMKAIEFFTPFSTSEFAVRPFLIQNQDNMLAQMLVWSQDQNEHIRRLASEGCRPRLPWGVSVPALKKDPSVTLPILENLKSDSARYVQKSVANHLNDISAIQPDLMKQTVKRWYGTNEHTNWIVKHASRTLLKKGDPDIMAMFGYGDDPSIQVTDLKVAQNSIRIGEKMTFHFTLQVDKPLKLRVEYAIDYVKARGTRNQKVFKITEFETGSAIHREFVRSQSFQNMTTRKHYEGTHTLTIIINGIPKASVDFEVTAANEKPRQ</sequence>
<dbReference type="OrthoDB" id="9797162at2"/>
<dbReference type="EMBL" id="JOTP01000018">
    <property type="protein sequence ID" value="KEP25696.1"/>
    <property type="molecule type" value="Genomic_DNA"/>
</dbReference>
<dbReference type="Pfam" id="PF08713">
    <property type="entry name" value="DNA_alkylation"/>
    <property type="match status" value="1"/>
</dbReference>
<dbReference type="InterPro" id="IPR014825">
    <property type="entry name" value="DNA_alkylation"/>
</dbReference>
<reference evidence="1 2" key="1">
    <citation type="submission" date="2012-09" db="EMBL/GenBank/DDBJ databases">
        <title>Genome Sequence of Bacillus sp. DW5-4.</title>
        <authorList>
            <person name="Lai Q."/>
            <person name="Liu Y."/>
            <person name="Shao Z."/>
        </authorList>
    </citation>
    <scope>NUCLEOTIDE SEQUENCE [LARGE SCALE GENOMIC DNA]</scope>
    <source>
        <strain evidence="1 2">DW5-4</strain>
    </source>
</reference>
<proteinExistence type="predicted"/>
<dbReference type="InterPro" id="IPR016024">
    <property type="entry name" value="ARM-type_fold"/>
</dbReference>
<dbReference type="Gene3D" id="1.25.40.290">
    <property type="entry name" value="ARM repeat domains"/>
    <property type="match status" value="1"/>
</dbReference>
<organism evidence="1 2">
    <name type="scientific">Bacillus zhangzhouensis</name>
    <dbReference type="NCBI Taxonomy" id="1178540"/>
    <lineage>
        <taxon>Bacteria</taxon>
        <taxon>Bacillati</taxon>
        <taxon>Bacillota</taxon>
        <taxon>Bacilli</taxon>
        <taxon>Bacillales</taxon>
        <taxon>Bacillaceae</taxon>
        <taxon>Bacillus</taxon>
    </lineage>
</organism>